<comment type="subcellular location">
    <subcellularLocation>
        <location evidence="2">Endoplasmic reticulum</location>
    </subcellularLocation>
    <subcellularLocation>
        <location evidence="3">Membrane</location>
    </subcellularLocation>
    <subcellularLocation>
        <location evidence="1">Mitochondrion</location>
    </subcellularLocation>
</comment>
<dbReference type="InterPro" id="IPR016024">
    <property type="entry name" value="ARM-type_fold"/>
</dbReference>
<keyword evidence="5" id="KW-0496">Mitochondrion</keyword>
<dbReference type="GO" id="GO:0005739">
    <property type="term" value="C:mitochondrion"/>
    <property type="evidence" value="ECO:0007669"/>
    <property type="project" value="UniProtKB-SubCell"/>
</dbReference>
<evidence type="ECO:0000256" key="1">
    <source>
        <dbReference type="ARBA" id="ARBA00004173"/>
    </source>
</evidence>
<protein>
    <submittedName>
        <fullName evidence="7">Protein SERAC1like [Oryzias latipes]</fullName>
    </submittedName>
</protein>
<evidence type="ECO:0000256" key="5">
    <source>
        <dbReference type="ARBA" id="ARBA00023128"/>
    </source>
</evidence>
<dbReference type="SUPFAM" id="SSF53474">
    <property type="entry name" value="alpha/beta-Hydrolases"/>
    <property type="match status" value="1"/>
</dbReference>
<evidence type="ECO:0000256" key="6">
    <source>
        <dbReference type="ARBA" id="ARBA00023136"/>
    </source>
</evidence>
<dbReference type="RefSeq" id="XP_071747709.1">
    <property type="nucleotide sequence ID" value="XM_071891608.1"/>
</dbReference>
<evidence type="ECO:0000256" key="2">
    <source>
        <dbReference type="ARBA" id="ARBA00004240"/>
    </source>
</evidence>
<evidence type="ECO:0000256" key="3">
    <source>
        <dbReference type="ARBA" id="ARBA00004370"/>
    </source>
</evidence>
<dbReference type="RefSeq" id="XP_040577200.1">
    <property type="nucleotide sequence ID" value="XM_040721266.2"/>
</dbReference>
<dbReference type="PANTHER" id="PTHR48182:SF2">
    <property type="entry name" value="PROTEIN SERAC1"/>
    <property type="match status" value="1"/>
</dbReference>
<dbReference type="GO" id="GO:0005783">
    <property type="term" value="C:endoplasmic reticulum"/>
    <property type="evidence" value="ECO:0007669"/>
    <property type="project" value="UniProtKB-SubCell"/>
</dbReference>
<dbReference type="SUPFAM" id="SSF48371">
    <property type="entry name" value="ARM repeat"/>
    <property type="match status" value="1"/>
</dbReference>
<organism evidence="7">
    <name type="scientific">Lepeophtheirus salmonis</name>
    <name type="common">Salmon louse</name>
    <name type="synonym">Caligus salmonis</name>
    <dbReference type="NCBI Taxonomy" id="72036"/>
    <lineage>
        <taxon>Eukaryota</taxon>
        <taxon>Metazoa</taxon>
        <taxon>Ecdysozoa</taxon>
        <taxon>Arthropoda</taxon>
        <taxon>Crustacea</taxon>
        <taxon>Multicrustacea</taxon>
        <taxon>Hexanauplia</taxon>
        <taxon>Copepoda</taxon>
        <taxon>Siphonostomatoida</taxon>
        <taxon>Caligidae</taxon>
        <taxon>Lepeophtheirus</taxon>
    </lineage>
</organism>
<dbReference type="InterPro" id="IPR029058">
    <property type="entry name" value="AB_hydrolase_fold"/>
</dbReference>
<evidence type="ECO:0000256" key="4">
    <source>
        <dbReference type="ARBA" id="ARBA00022824"/>
    </source>
</evidence>
<dbReference type="EMBL" id="HACA01013816">
    <property type="protein sequence ID" value="CDW31177.1"/>
    <property type="molecule type" value="Transcribed_RNA"/>
</dbReference>
<proteinExistence type="predicted"/>
<dbReference type="AlphaFoldDB" id="A0A0K2TZN9"/>
<dbReference type="PANTHER" id="PTHR48182">
    <property type="entry name" value="PROTEIN SERAC1"/>
    <property type="match status" value="1"/>
</dbReference>
<dbReference type="GeneID" id="121125990"/>
<dbReference type="Gene3D" id="3.40.50.1820">
    <property type="entry name" value="alpha/beta hydrolase"/>
    <property type="match status" value="1"/>
</dbReference>
<dbReference type="GO" id="GO:0016020">
    <property type="term" value="C:membrane"/>
    <property type="evidence" value="ECO:0007669"/>
    <property type="project" value="UniProtKB-SubCell"/>
</dbReference>
<keyword evidence="4" id="KW-0256">Endoplasmic reticulum</keyword>
<name>A0A0K2TZN9_LEPSM</name>
<accession>A0A0K2TZN9</accession>
<dbReference type="OMA" id="RRTEYIY"/>
<sequence length="619" mass="70206">MKNTSNGVLIPRITCIKSIRYHKLLSTSSVLISSGFLTWQVYNYLSLDTTSQINDSEYLKPPDDLRIETLGRFKKPHWKLLRESNSMGPLHAKAVKELAKIKNLSPGVYAQIAQAVCMETAVGLARCQDADPRFFLGPPPLPSEVKNSTSQRLFSDVLSVLPEGKNGDDRIHPCIDQFTKEALQKYVPQSDDDHVTDSDLSYEFHRESHHIYAIPRKRYTEEMLIEYCLQALLSHSTLQSHCQILLEKTLVLPLFQRLLKEYPDRPKVKCLIGKIIANMSLHPKFHKILFTSGWVGILAKWKQDPNLLINLPATKALCNMDQKYLKHKYEPGVYLMLPHERNIDANVDVVFIHGLLGGVFFSWRQGDPKNERGWGSTDLISEKDYSYCWPRDWITNDIDSEVRILGIDFDTYLSQWGGPCPNESFSSSLEERSNDILKKLKECGVGQNGKRVIFVGHSMGGIIIKKMILNASASADEEDLNFVKNTRGIIFYGTPHQGSDVATLNATSKFIFFPSTEVRELAAGSPVLANIHSNFIEWTKQQSQGYKPPKIVSFGEVESTSYLGFDLTFVPEKSSNPGIGEFYPVKTNHMNICKPDSQKSILYRKLMSTLWEVQDEQFS</sequence>
<dbReference type="InterPro" id="IPR052374">
    <property type="entry name" value="SERAC1"/>
</dbReference>
<dbReference type="OrthoDB" id="5086500at2759"/>
<reference evidence="7" key="1">
    <citation type="submission" date="2014-05" db="EMBL/GenBank/DDBJ databases">
        <authorList>
            <person name="Chronopoulou M."/>
        </authorList>
    </citation>
    <scope>NUCLEOTIDE SEQUENCE</scope>
    <source>
        <tissue evidence="7">Whole organism</tissue>
    </source>
</reference>
<dbReference type="KEGG" id="lsm:121125990"/>
<keyword evidence="6" id="KW-0472">Membrane</keyword>
<evidence type="ECO:0000313" key="7">
    <source>
        <dbReference type="EMBL" id="CDW31177.1"/>
    </source>
</evidence>